<dbReference type="Proteomes" id="UP001057402">
    <property type="component" value="Chromosome 5"/>
</dbReference>
<protein>
    <submittedName>
        <fullName evidence="1">Uncharacterized protein</fullName>
    </submittedName>
</protein>
<gene>
    <name evidence="1" type="ORF">MLD38_017497</name>
</gene>
<name>A0ACB9QS57_9MYRT</name>
<dbReference type="EMBL" id="CM042884">
    <property type="protein sequence ID" value="KAI4369002.1"/>
    <property type="molecule type" value="Genomic_DNA"/>
</dbReference>
<sequence length="126" mass="14308">MERFELVGSYNGVICFAVVFQNDPGLSVIHLCNPSINKAITVPKSELQFSKVGFGFNPLCGHVDDYVVTNMKTFMDVDHAGSKENLPVVEMYSLRMNSWKMIGSLPQSWTGSWMDCNIIFREFICW</sequence>
<keyword evidence="2" id="KW-1185">Reference proteome</keyword>
<proteinExistence type="predicted"/>
<comment type="caution">
    <text evidence="1">The sequence shown here is derived from an EMBL/GenBank/DDBJ whole genome shotgun (WGS) entry which is preliminary data.</text>
</comment>
<evidence type="ECO:0000313" key="2">
    <source>
        <dbReference type="Proteomes" id="UP001057402"/>
    </source>
</evidence>
<evidence type="ECO:0000313" key="1">
    <source>
        <dbReference type="EMBL" id="KAI4369002.1"/>
    </source>
</evidence>
<reference evidence="2" key="1">
    <citation type="journal article" date="2023" name="Front. Plant Sci.">
        <title>Chromosomal-level genome assembly of Melastoma candidum provides insights into trichome evolution.</title>
        <authorList>
            <person name="Zhong Y."/>
            <person name="Wu W."/>
            <person name="Sun C."/>
            <person name="Zou P."/>
            <person name="Liu Y."/>
            <person name="Dai S."/>
            <person name="Zhou R."/>
        </authorList>
    </citation>
    <scope>NUCLEOTIDE SEQUENCE [LARGE SCALE GENOMIC DNA]</scope>
</reference>
<accession>A0ACB9QS57</accession>
<organism evidence="1 2">
    <name type="scientific">Melastoma candidum</name>
    <dbReference type="NCBI Taxonomy" id="119954"/>
    <lineage>
        <taxon>Eukaryota</taxon>
        <taxon>Viridiplantae</taxon>
        <taxon>Streptophyta</taxon>
        <taxon>Embryophyta</taxon>
        <taxon>Tracheophyta</taxon>
        <taxon>Spermatophyta</taxon>
        <taxon>Magnoliopsida</taxon>
        <taxon>eudicotyledons</taxon>
        <taxon>Gunneridae</taxon>
        <taxon>Pentapetalae</taxon>
        <taxon>rosids</taxon>
        <taxon>malvids</taxon>
        <taxon>Myrtales</taxon>
        <taxon>Melastomataceae</taxon>
        <taxon>Melastomatoideae</taxon>
        <taxon>Melastomateae</taxon>
        <taxon>Melastoma</taxon>
    </lineage>
</organism>